<evidence type="ECO:0000313" key="4">
    <source>
        <dbReference type="Proteomes" id="UP001632038"/>
    </source>
</evidence>
<name>A0ABD3CN62_9LAMI</name>
<reference evidence="4" key="1">
    <citation type="journal article" date="2024" name="IScience">
        <title>Strigolactones Initiate the Formation of Haustorium-like Structures in Castilleja.</title>
        <authorList>
            <person name="Buerger M."/>
            <person name="Peterson D."/>
            <person name="Chory J."/>
        </authorList>
    </citation>
    <scope>NUCLEOTIDE SEQUENCE [LARGE SCALE GENOMIC DNA]</scope>
</reference>
<keyword evidence="2" id="KW-0812">Transmembrane</keyword>
<dbReference type="PANTHER" id="PTHR35719">
    <property type="entry name" value="OS01G0680600 PROTEIN"/>
    <property type="match status" value="1"/>
</dbReference>
<gene>
    <name evidence="3" type="ORF">CASFOL_024001</name>
</gene>
<keyword evidence="4" id="KW-1185">Reference proteome</keyword>
<sequence length="280" mass="32072">MGSQTIQFLTQLPLPISNRFVVDRYTNSKTRRHRRLSSGRGGGSRWDWEKNVSPNRLSRSSDTYVADDYEEDDEYRSRSSAKQRMWWSEDSYDEEDEGFGILEAPLGSIGFLSVFRAFGWMIPAVIISLLLGTGPNTILMTVALPLAQSAFSLAADTLWGTSVETPRPKSKKSKKRPFTSRARGRKEKETRFQTRNGAGNYKSWVDANNASDKNGKTSREQFGGWDELDKEPRARPTEQADEPRVRERVKISRRTKEETPLLTRLLIAMFPFLGFWTKLF</sequence>
<dbReference type="AlphaFoldDB" id="A0ABD3CN62"/>
<feature type="compositionally biased region" description="Basic residues" evidence="1">
    <location>
        <begin position="168"/>
        <end position="185"/>
    </location>
</feature>
<evidence type="ECO:0000256" key="1">
    <source>
        <dbReference type="SAM" id="MobiDB-lite"/>
    </source>
</evidence>
<dbReference type="PANTHER" id="PTHR35719:SF5">
    <property type="entry name" value="T6K12.7 PROTEIN"/>
    <property type="match status" value="1"/>
</dbReference>
<accession>A0ABD3CN62</accession>
<evidence type="ECO:0000256" key="2">
    <source>
        <dbReference type="SAM" id="Phobius"/>
    </source>
</evidence>
<protein>
    <submittedName>
        <fullName evidence="3">Uncharacterized protein</fullName>
    </submittedName>
</protein>
<feature type="compositionally biased region" description="Basic and acidic residues" evidence="1">
    <location>
        <begin position="230"/>
        <end position="249"/>
    </location>
</feature>
<organism evidence="3 4">
    <name type="scientific">Castilleja foliolosa</name>
    <dbReference type="NCBI Taxonomy" id="1961234"/>
    <lineage>
        <taxon>Eukaryota</taxon>
        <taxon>Viridiplantae</taxon>
        <taxon>Streptophyta</taxon>
        <taxon>Embryophyta</taxon>
        <taxon>Tracheophyta</taxon>
        <taxon>Spermatophyta</taxon>
        <taxon>Magnoliopsida</taxon>
        <taxon>eudicotyledons</taxon>
        <taxon>Gunneridae</taxon>
        <taxon>Pentapetalae</taxon>
        <taxon>asterids</taxon>
        <taxon>lamiids</taxon>
        <taxon>Lamiales</taxon>
        <taxon>Orobanchaceae</taxon>
        <taxon>Pedicularideae</taxon>
        <taxon>Castillejinae</taxon>
        <taxon>Castilleja</taxon>
    </lineage>
</organism>
<proteinExistence type="predicted"/>
<feature type="region of interest" description="Disordered" evidence="1">
    <location>
        <begin position="162"/>
        <end position="249"/>
    </location>
</feature>
<comment type="caution">
    <text evidence="3">The sequence shown here is derived from an EMBL/GenBank/DDBJ whole genome shotgun (WGS) entry which is preliminary data.</text>
</comment>
<dbReference type="EMBL" id="JAVIJP010000032">
    <property type="protein sequence ID" value="KAL3631017.1"/>
    <property type="molecule type" value="Genomic_DNA"/>
</dbReference>
<feature type="transmembrane region" description="Helical" evidence="2">
    <location>
        <begin position="109"/>
        <end position="131"/>
    </location>
</feature>
<evidence type="ECO:0000313" key="3">
    <source>
        <dbReference type="EMBL" id="KAL3631017.1"/>
    </source>
</evidence>
<dbReference type="Proteomes" id="UP001632038">
    <property type="component" value="Unassembled WGS sequence"/>
</dbReference>
<feature type="transmembrane region" description="Helical" evidence="2">
    <location>
        <begin position="261"/>
        <end position="279"/>
    </location>
</feature>
<keyword evidence="2" id="KW-1133">Transmembrane helix</keyword>
<keyword evidence="2" id="KW-0472">Membrane</keyword>